<proteinExistence type="predicted"/>
<dbReference type="GO" id="GO:0004519">
    <property type="term" value="F:endonuclease activity"/>
    <property type="evidence" value="ECO:0007669"/>
    <property type="project" value="UniProtKB-KW"/>
</dbReference>
<keyword evidence="3" id="KW-0378">Hydrolase</keyword>
<name>A0A1W2EBM2_9HYPH</name>
<dbReference type="OrthoDB" id="7165597at2"/>
<dbReference type="STRING" id="937218.SAMN06297251_12358"/>
<sequence>MKRRKKTLSEEDRRLWASVARTAMPLKGKALPEVPEAPAEPVPPQPAPQAKSKAQPPAVASSPASRLAPARLQAVPLRPQPLERLARRKLAKGKLKIEARIDLHDMTQTRAHDALAGFLRQAQGMGLRHVLVITGRGSPGGPRGILRRMVPLWFSSPDFRGLVSHFEAAERHHGGDGALYVRVRRPS</sequence>
<feature type="compositionally biased region" description="Low complexity" evidence="1">
    <location>
        <begin position="48"/>
        <end position="72"/>
    </location>
</feature>
<feature type="compositionally biased region" description="Pro residues" evidence="1">
    <location>
        <begin position="38"/>
        <end position="47"/>
    </location>
</feature>
<dbReference type="Gene3D" id="3.30.1370.110">
    <property type="match status" value="1"/>
</dbReference>
<protein>
    <submittedName>
        <fullName evidence="3">DNA-nicking endonuclease, Smr domain</fullName>
    </submittedName>
</protein>
<dbReference type="PANTHER" id="PTHR35562:SF2">
    <property type="entry name" value="DNA ENDONUCLEASE SMRA-RELATED"/>
    <property type="match status" value="1"/>
</dbReference>
<dbReference type="Proteomes" id="UP000192656">
    <property type="component" value="Unassembled WGS sequence"/>
</dbReference>
<dbReference type="AlphaFoldDB" id="A0A1W2EBM2"/>
<dbReference type="SUPFAM" id="SSF160443">
    <property type="entry name" value="SMR domain-like"/>
    <property type="match status" value="1"/>
</dbReference>
<keyword evidence="3" id="KW-0255">Endonuclease</keyword>
<feature type="domain" description="Smr" evidence="2">
    <location>
        <begin position="101"/>
        <end position="184"/>
    </location>
</feature>
<dbReference type="InterPro" id="IPR002625">
    <property type="entry name" value="Smr_dom"/>
</dbReference>
<dbReference type="InterPro" id="IPR036063">
    <property type="entry name" value="Smr_dom_sf"/>
</dbReference>
<dbReference type="Pfam" id="PF01713">
    <property type="entry name" value="Smr"/>
    <property type="match status" value="1"/>
</dbReference>
<feature type="region of interest" description="Disordered" evidence="1">
    <location>
        <begin position="25"/>
        <end position="73"/>
    </location>
</feature>
<organism evidence="3 4">
    <name type="scientific">Fulvimarina manganoxydans</name>
    <dbReference type="NCBI Taxonomy" id="937218"/>
    <lineage>
        <taxon>Bacteria</taxon>
        <taxon>Pseudomonadati</taxon>
        <taxon>Pseudomonadota</taxon>
        <taxon>Alphaproteobacteria</taxon>
        <taxon>Hyphomicrobiales</taxon>
        <taxon>Aurantimonadaceae</taxon>
        <taxon>Fulvimarina</taxon>
    </lineage>
</organism>
<dbReference type="PANTHER" id="PTHR35562">
    <property type="entry name" value="DNA ENDONUCLEASE SMRA-RELATED"/>
    <property type="match status" value="1"/>
</dbReference>
<keyword evidence="3" id="KW-0540">Nuclease</keyword>
<evidence type="ECO:0000259" key="2">
    <source>
        <dbReference type="PROSITE" id="PS50828"/>
    </source>
</evidence>
<accession>A0A1W2EBM2</accession>
<keyword evidence="4" id="KW-1185">Reference proteome</keyword>
<reference evidence="3 4" key="1">
    <citation type="submission" date="2017-04" db="EMBL/GenBank/DDBJ databases">
        <authorList>
            <person name="Afonso C.L."/>
            <person name="Miller P.J."/>
            <person name="Scott M.A."/>
            <person name="Spackman E."/>
            <person name="Goraichik I."/>
            <person name="Dimitrov K.M."/>
            <person name="Suarez D.L."/>
            <person name="Swayne D.E."/>
        </authorList>
    </citation>
    <scope>NUCLEOTIDE SEQUENCE [LARGE SCALE GENOMIC DNA]</scope>
    <source>
        <strain evidence="3 4">CGMCC 1.10972</strain>
    </source>
</reference>
<dbReference type="EMBL" id="FWXR01000023">
    <property type="protein sequence ID" value="SMD07065.1"/>
    <property type="molecule type" value="Genomic_DNA"/>
</dbReference>
<gene>
    <name evidence="3" type="ORF">SAMN06297251_12358</name>
</gene>
<dbReference type="PROSITE" id="PS50828">
    <property type="entry name" value="SMR"/>
    <property type="match status" value="1"/>
</dbReference>
<dbReference type="RefSeq" id="WP_084412109.1">
    <property type="nucleotide sequence ID" value="NZ_FWXR01000023.1"/>
</dbReference>
<dbReference type="SMART" id="SM00463">
    <property type="entry name" value="SMR"/>
    <property type="match status" value="1"/>
</dbReference>
<evidence type="ECO:0000313" key="3">
    <source>
        <dbReference type="EMBL" id="SMD07065.1"/>
    </source>
</evidence>
<evidence type="ECO:0000313" key="4">
    <source>
        <dbReference type="Proteomes" id="UP000192656"/>
    </source>
</evidence>
<evidence type="ECO:0000256" key="1">
    <source>
        <dbReference type="SAM" id="MobiDB-lite"/>
    </source>
</evidence>